<feature type="binding site" evidence="3">
    <location>
        <position position="114"/>
    </location>
    <ligand>
        <name>Zn(2+)</name>
        <dbReference type="ChEBI" id="CHEBI:29105"/>
        <label>1</label>
    </ligand>
</feature>
<proteinExistence type="inferred from homology"/>
<evidence type="ECO:0000313" key="6">
    <source>
        <dbReference type="Proteomes" id="UP000198854"/>
    </source>
</evidence>
<comment type="cofactor">
    <cofactor evidence="3">
        <name>Zn(2+)</name>
        <dbReference type="ChEBI" id="CHEBI:29105"/>
    </cofactor>
    <text evidence="3">Binds 2 Zn(2+) ions per subunit.</text>
</comment>
<evidence type="ECO:0000313" key="5">
    <source>
        <dbReference type="EMBL" id="SDI08195.1"/>
    </source>
</evidence>
<dbReference type="NCBIfam" id="NF006769">
    <property type="entry name" value="PRK09290.1-3"/>
    <property type="match status" value="1"/>
</dbReference>
<feature type="domain" description="Peptidase M20 dimerisation" evidence="4">
    <location>
        <begin position="229"/>
        <end position="331"/>
    </location>
</feature>
<feature type="binding site" evidence="3">
    <location>
        <position position="210"/>
    </location>
    <ligand>
        <name>Zn(2+)</name>
        <dbReference type="ChEBI" id="CHEBI:29105"/>
        <label>1</label>
    </ligand>
</feature>
<dbReference type="Gene3D" id="3.40.630.10">
    <property type="entry name" value="Zn peptidases"/>
    <property type="match status" value="1"/>
</dbReference>
<feature type="binding site" evidence="3">
    <location>
        <position position="400"/>
    </location>
    <ligand>
        <name>Zn(2+)</name>
        <dbReference type="ChEBI" id="CHEBI:29105"/>
        <label>2</label>
    </ligand>
</feature>
<feature type="binding site" evidence="3">
    <location>
        <position position="103"/>
    </location>
    <ligand>
        <name>Zn(2+)</name>
        <dbReference type="ChEBI" id="CHEBI:29105"/>
        <label>1</label>
    </ligand>
</feature>
<dbReference type="STRING" id="861298.SAMN04488136_1578"/>
<dbReference type="CDD" id="cd03884">
    <property type="entry name" value="M20_bAS"/>
    <property type="match status" value="1"/>
</dbReference>
<dbReference type="PANTHER" id="PTHR32494">
    <property type="entry name" value="ALLANTOATE DEIMINASE-RELATED"/>
    <property type="match status" value="1"/>
</dbReference>
<dbReference type="SUPFAM" id="SSF53187">
    <property type="entry name" value="Zn-dependent exopeptidases"/>
    <property type="match status" value="1"/>
</dbReference>
<comment type="similarity">
    <text evidence="1">Belongs to the peptidase M20 family.</text>
</comment>
<dbReference type="GO" id="GO:0046872">
    <property type="term" value="F:metal ion binding"/>
    <property type="evidence" value="ECO:0007669"/>
    <property type="project" value="UniProtKB-KW"/>
</dbReference>
<evidence type="ECO:0000256" key="2">
    <source>
        <dbReference type="ARBA" id="ARBA00022801"/>
    </source>
</evidence>
<feature type="binding site" evidence="3">
    <location>
        <position position="114"/>
    </location>
    <ligand>
        <name>Zn(2+)</name>
        <dbReference type="ChEBI" id="CHEBI:29105"/>
        <label>2</label>
    </ligand>
</feature>
<dbReference type="Gene3D" id="3.30.70.360">
    <property type="match status" value="1"/>
</dbReference>
<dbReference type="InterPro" id="IPR011650">
    <property type="entry name" value="Peptidase_M20_dimer"/>
</dbReference>
<dbReference type="EMBL" id="FNDD01000057">
    <property type="protein sequence ID" value="SDI08195.1"/>
    <property type="molecule type" value="Genomic_DNA"/>
</dbReference>
<dbReference type="RefSeq" id="WP_093279511.1">
    <property type="nucleotide sequence ID" value="NZ_FNDD01000057.1"/>
</dbReference>
<dbReference type="NCBIfam" id="TIGR01879">
    <property type="entry name" value="hydantase"/>
    <property type="match status" value="1"/>
</dbReference>
<dbReference type="OrthoDB" id="9808195at2"/>
<name>A0A1G8HNI9_9VIBR</name>
<keyword evidence="3" id="KW-0479">Metal-binding</keyword>
<evidence type="ECO:0000256" key="1">
    <source>
        <dbReference type="ARBA" id="ARBA00006153"/>
    </source>
</evidence>
<dbReference type="InterPro" id="IPR010158">
    <property type="entry name" value="Amidase_Cbmase"/>
</dbReference>
<evidence type="ECO:0000256" key="3">
    <source>
        <dbReference type="PIRSR" id="PIRSR001235-1"/>
    </source>
</evidence>
<dbReference type="PANTHER" id="PTHR32494:SF5">
    <property type="entry name" value="ALLANTOATE AMIDOHYDROLASE"/>
    <property type="match status" value="1"/>
</dbReference>
<dbReference type="SUPFAM" id="SSF55031">
    <property type="entry name" value="Bacterial exopeptidase dimerisation domain"/>
    <property type="match status" value="1"/>
</dbReference>
<dbReference type="InterPro" id="IPR036264">
    <property type="entry name" value="Bact_exopeptidase_dim_dom"/>
</dbReference>
<protein>
    <submittedName>
        <fullName evidence="5">N-carbamoyl-L-amino-acid hydrolase</fullName>
    </submittedName>
</protein>
<dbReference type="NCBIfam" id="NF006771">
    <property type="entry name" value="PRK09290.1-5"/>
    <property type="match status" value="1"/>
</dbReference>
<keyword evidence="3" id="KW-0862">Zinc</keyword>
<sequence length="427" mass="45871">MNALHSDPSQTDALHTNVRQSDELRINASRLLQFISDMAQIGATVNGGCNRQALTDLDRQGRELFLNWCDAIGGKPRLDSMGNLFVRFAGANDTLEPILMGSHLDTQPTGGKYDGVYGVLAALEVMTTLADSNITLPRPVEIAVWCNEEGARFSPAMSGSGVFAGKLNQSEVYRSLDDDGVSYLDALTTSSQLGIEPCKAFPFKAALELHIEQGPILEAEQQTIGVVSGVQGMNWYQVTLYGESVHAGPTPMSMRKDPVQGMAKVLGKLFSKTAEYGEAARLTVGKISTHPSSPNTVPQRVTFTLDVRHPSQAKLDQLSQEILALCQSHAEPLSTDIEVLWQSPAVEFDATCVGAIARAAQALELSSMPIVSGAGHDSVYLSSVGPTAMIFVPCKDGISHNEKEHTEPEQLVAGANVLLHSLIQLSE</sequence>
<dbReference type="Proteomes" id="UP000198854">
    <property type="component" value="Unassembled WGS sequence"/>
</dbReference>
<dbReference type="InterPro" id="IPR002933">
    <property type="entry name" value="Peptidase_M20"/>
</dbReference>
<organism evidence="5 6">
    <name type="scientific">Vibrio xiamenensis</name>
    <dbReference type="NCBI Taxonomy" id="861298"/>
    <lineage>
        <taxon>Bacteria</taxon>
        <taxon>Pseudomonadati</taxon>
        <taxon>Pseudomonadota</taxon>
        <taxon>Gammaproteobacteria</taxon>
        <taxon>Vibrionales</taxon>
        <taxon>Vibrionaceae</taxon>
        <taxon>Vibrio</taxon>
    </lineage>
</organism>
<dbReference type="GO" id="GO:0016813">
    <property type="term" value="F:hydrolase activity, acting on carbon-nitrogen (but not peptide) bonds, in linear amidines"/>
    <property type="evidence" value="ECO:0007669"/>
    <property type="project" value="InterPro"/>
</dbReference>
<gene>
    <name evidence="5" type="ORF">SAMN04488136_1578</name>
</gene>
<accession>A0A1G8HNI9</accession>
<reference evidence="5 6" key="1">
    <citation type="submission" date="2016-10" db="EMBL/GenBank/DDBJ databases">
        <authorList>
            <person name="de Groot N.N."/>
        </authorList>
    </citation>
    <scope>NUCLEOTIDE SEQUENCE [LARGE SCALE GENOMIC DNA]</scope>
    <source>
        <strain evidence="5 6">CGMCC 1.10228</strain>
    </source>
</reference>
<keyword evidence="6" id="KW-1185">Reference proteome</keyword>
<dbReference type="AlphaFoldDB" id="A0A1G8HNI9"/>
<dbReference type="PIRSF" id="PIRSF001235">
    <property type="entry name" value="Amidase_carbamoylase"/>
    <property type="match status" value="1"/>
</dbReference>
<dbReference type="Pfam" id="PF01546">
    <property type="entry name" value="Peptidase_M20"/>
    <property type="match status" value="1"/>
</dbReference>
<evidence type="ECO:0000259" key="4">
    <source>
        <dbReference type="Pfam" id="PF07687"/>
    </source>
</evidence>
<keyword evidence="2 5" id="KW-0378">Hydrolase</keyword>
<dbReference type="Pfam" id="PF07687">
    <property type="entry name" value="M20_dimer"/>
    <property type="match status" value="1"/>
</dbReference>
<feature type="binding site" evidence="3">
    <location>
        <position position="149"/>
    </location>
    <ligand>
        <name>Zn(2+)</name>
        <dbReference type="ChEBI" id="CHEBI:29105"/>
        <label>2</label>
    </ligand>
</feature>